<dbReference type="PANTHER" id="PTHR30435">
    <property type="entry name" value="FLAGELLAR PROTEIN"/>
    <property type="match status" value="1"/>
</dbReference>
<gene>
    <name evidence="7" type="ORF">SAMN05660706_102100</name>
</gene>
<keyword evidence="4" id="KW-0975">Bacterial flagellum</keyword>
<dbReference type="Pfam" id="PF00460">
    <property type="entry name" value="Flg_bb_rod"/>
    <property type="match status" value="1"/>
</dbReference>
<evidence type="ECO:0000256" key="5">
    <source>
        <dbReference type="ARBA" id="ARBA00024934"/>
    </source>
</evidence>
<comment type="similarity">
    <text evidence="2">Belongs to the flagella basal body rod proteins family.</text>
</comment>
<dbReference type="GO" id="GO:0030694">
    <property type="term" value="C:bacterial-type flagellum basal body, rod"/>
    <property type="evidence" value="ECO:0007669"/>
    <property type="project" value="InterPro"/>
</dbReference>
<dbReference type="GO" id="GO:0071978">
    <property type="term" value="P:bacterial-type flagellum-dependent swarming motility"/>
    <property type="evidence" value="ECO:0007669"/>
    <property type="project" value="TreeGrafter"/>
</dbReference>
<dbReference type="InterPro" id="IPR006300">
    <property type="entry name" value="FlgB"/>
</dbReference>
<dbReference type="InterPro" id="IPR001444">
    <property type="entry name" value="Flag_bb_rod_N"/>
</dbReference>
<name>A0A1I6CUV3_9FIRM</name>
<dbReference type="EMBL" id="FOYM01000002">
    <property type="protein sequence ID" value="SFQ96999.1"/>
    <property type="molecule type" value="Genomic_DNA"/>
</dbReference>
<organism evidence="7 8">
    <name type="scientific">Desulfoscipio geothermicus DSM 3669</name>
    <dbReference type="NCBI Taxonomy" id="1121426"/>
    <lineage>
        <taxon>Bacteria</taxon>
        <taxon>Bacillati</taxon>
        <taxon>Bacillota</taxon>
        <taxon>Clostridia</taxon>
        <taxon>Eubacteriales</taxon>
        <taxon>Desulfallaceae</taxon>
        <taxon>Desulfoscipio</taxon>
    </lineage>
</organism>
<comment type="function">
    <text evidence="5">Structural component of flagellum, the bacterial motility apparatus. Part of the rod structure of flagellar basal body.</text>
</comment>
<proteinExistence type="inferred from homology"/>
<dbReference type="InterPro" id="IPR019776">
    <property type="entry name" value="Flagellar_basal_body_rod_CS"/>
</dbReference>
<keyword evidence="7" id="KW-0969">Cilium</keyword>
<evidence type="ECO:0000256" key="4">
    <source>
        <dbReference type="ARBA" id="ARBA00023143"/>
    </source>
</evidence>
<keyword evidence="7" id="KW-0966">Cell projection</keyword>
<dbReference type="AlphaFoldDB" id="A0A1I6CUV3"/>
<evidence type="ECO:0000313" key="7">
    <source>
        <dbReference type="EMBL" id="SFQ96999.1"/>
    </source>
</evidence>
<feature type="domain" description="Flagellar basal body rod protein N-terminal" evidence="6">
    <location>
        <begin position="42"/>
        <end position="59"/>
    </location>
</feature>
<evidence type="ECO:0000313" key="8">
    <source>
        <dbReference type="Proteomes" id="UP000199584"/>
    </source>
</evidence>
<dbReference type="PANTHER" id="PTHR30435:SF12">
    <property type="entry name" value="FLAGELLAR BASAL BODY ROD PROTEIN FLGB"/>
    <property type="match status" value="1"/>
</dbReference>
<dbReference type="Proteomes" id="UP000199584">
    <property type="component" value="Unassembled WGS sequence"/>
</dbReference>
<dbReference type="STRING" id="39060.SAMN05660706_102100"/>
<dbReference type="NCBIfam" id="TIGR01396">
    <property type="entry name" value="FlgB"/>
    <property type="match status" value="1"/>
</dbReference>
<evidence type="ECO:0000259" key="6">
    <source>
        <dbReference type="Pfam" id="PF00460"/>
    </source>
</evidence>
<reference evidence="8" key="1">
    <citation type="submission" date="2016-10" db="EMBL/GenBank/DDBJ databases">
        <authorList>
            <person name="Varghese N."/>
            <person name="Submissions S."/>
        </authorList>
    </citation>
    <scope>NUCLEOTIDE SEQUENCE [LARGE SCALE GENOMIC DNA]</scope>
    <source>
        <strain evidence="8">DSM 3669</strain>
    </source>
</reference>
<evidence type="ECO:0000256" key="1">
    <source>
        <dbReference type="ARBA" id="ARBA00004117"/>
    </source>
</evidence>
<evidence type="ECO:0000256" key="3">
    <source>
        <dbReference type="ARBA" id="ARBA00014376"/>
    </source>
</evidence>
<comment type="subcellular location">
    <subcellularLocation>
        <location evidence="1">Bacterial flagellum basal body</location>
    </subcellularLocation>
</comment>
<dbReference type="PROSITE" id="PS00588">
    <property type="entry name" value="FLAGELLA_BB_ROD"/>
    <property type="match status" value="1"/>
</dbReference>
<sequence length="155" mass="17591">MLKIFLIKLIWKYYTNWGNFMNLFNDTLSTVLVRQMDACTLRQQVIANNIANINTPGFKKFEVNFQQQLQQALGKSDFTMRTTNARHIAPGQSGLQNLEPEVVQVGDTAMKAGKNNVDIDEEMVDLAANTLLYRLATRVRSDRANTMSYVIKGGR</sequence>
<protein>
    <recommendedName>
        <fullName evidence="3">Flagellar basal body rod protein FlgB</fullName>
    </recommendedName>
</protein>
<evidence type="ECO:0000256" key="2">
    <source>
        <dbReference type="ARBA" id="ARBA00009677"/>
    </source>
</evidence>
<keyword evidence="7" id="KW-0282">Flagellum</keyword>
<keyword evidence="8" id="KW-1185">Reference proteome</keyword>
<accession>A0A1I6CUV3</accession>